<dbReference type="AlphaFoldDB" id="B8CDP9"/>
<gene>
    <name evidence="2" type="ORF">THAPSDRAFT_25068</name>
</gene>
<protein>
    <submittedName>
        <fullName evidence="2">Uncharacterized protein</fullName>
    </submittedName>
</protein>
<dbReference type="EMBL" id="CM000650">
    <property type="protein sequence ID" value="EED88652.1"/>
    <property type="molecule type" value="Genomic_DNA"/>
</dbReference>
<dbReference type="PaxDb" id="35128-Thaps25068"/>
<dbReference type="GeneID" id="7443979"/>
<evidence type="ECO:0000313" key="3">
    <source>
        <dbReference type="Proteomes" id="UP000001449"/>
    </source>
</evidence>
<evidence type="ECO:0000313" key="2">
    <source>
        <dbReference type="EMBL" id="EED88652.1"/>
    </source>
</evidence>
<dbReference type="InParanoid" id="B8CDP9"/>
<accession>B8CDP9</accession>
<reference evidence="2 3" key="2">
    <citation type="journal article" date="2008" name="Nature">
        <title>The Phaeodactylum genome reveals the evolutionary history of diatom genomes.</title>
        <authorList>
            <person name="Bowler C."/>
            <person name="Allen A.E."/>
            <person name="Badger J.H."/>
            <person name="Grimwood J."/>
            <person name="Jabbari K."/>
            <person name="Kuo A."/>
            <person name="Maheswari U."/>
            <person name="Martens C."/>
            <person name="Maumus F."/>
            <person name="Otillar R.P."/>
            <person name="Rayko E."/>
            <person name="Salamov A."/>
            <person name="Vandepoele K."/>
            <person name="Beszteri B."/>
            <person name="Gruber A."/>
            <person name="Heijde M."/>
            <person name="Katinka M."/>
            <person name="Mock T."/>
            <person name="Valentin K."/>
            <person name="Verret F."/>
            <person name="Berges J.A."/>
            <person name="Brownlee C."/>
            <person name="Cadoret J.P."/>
            <person name="Chiovitti A."/>
            <person name="Choi C.J."/>
            <person name="Coesel S."/>
            <person name="De Martino A."/>
            <person name="Detter J.C."/>
            <person name="Durkin C."/>
            <person name="Falciatore A."/>
            <person name="Fournet J."/>
            <person name="Haruta M."/>
            <person name="Huysman M.J."/>
            <person name="Jenkins B.D."/>
            <person name="Jiroutova K."/>
            <person name="Jorgensen R.E."/>
            <person name="Joubert Y."/>
            <person name="Kaplan A."/>
            <person name="Kroger N."/>
            <person name="Kroth P.G."/>
            <person name="La Roche J."/>
            <person name="Lindquist E."/>
            <person name="Lommer M."/>
            <person name="Martin-Jezequel V."/>
            <person name="Lopez P.J."/>
            <person name="Lucas S."/>
            <person name="Mangogna M."/>
            <person name="McGinnis K."/>
            <person name="Medlin L.K."/>
            <person name="Montsant A."/>
            <person name="Oudot-Le Secq M.P."/>
            <person name="Napoli C."/>
            <person name="Obornik M."/>
            <person name="Parker M.S."/>
            <person name="Petit J.L."/>
            <person name="Porcel B.M."/>
            <person name="Poulsen N."/>
            <person name="Robison M."/>
            <person name="Rychlewski L."/>
            <person name="Rynearson T.A."/>
            <person name="Schmutz J."/>
            <person name="Shapiro H."/>
            <person name="Siaut M."/>
            <person name="Stanley M."/>
            <person name="Sussman M.R."/>
            <person name="Taylor A.R."/>
            <person name="Vardi A."/>
            <person name="von Dassow P."/>
            <person name="Vyverman W."/>
            <person name="Willis A."/>
            <person name="Wyrwicz L.S."/>
            <person name="Rokhsar D.S."/>
            <person name="Weissenbach J."/>
            <person name="Armbrust E.V."/>
            <person name="Green B.R."/>
            <person name="Van de Peer Y."/>
            <person name="Grigoriev I.V."/>
        </authorList>
    </citation>
    <scope>NUCLEOTIDE SEQUENCE [LARGE SCALE GENOMIC DNA]</scope>
    <source>
        <strain evidence="2 3">CCMP1335</strain>
    </source>
</reference>
<dbReference type="HOGENOM" id="CLU_2854631_0_0_1"/>
<keyword evidence="3" id="KW-1185">Reference proteome</keyword>
<proteinExistence type="predicted"/>
<name>B8CDP9_THAPS</name>
<feature type="compositionally biased region" description="Basic residues" evidence="1">
    <location>
        <begin position="35"/>
        <end position="49"/>
    </location>
</feature>
<reference evidence="2 3" key="1">
    <citation type="journal article" date="2004" name="Science">
        <title>The genome of the diatom Thalassiosira pseudonana: ecology, evolution, and metabolism.</title>
        <authorList>
            <person name="Armbrust E.V."/>
            <person name="Berges J.A."/>
            <person name="Bowler C."/>
            <person name="Green B.R."/>
            <person name="Martinez D."/>
            <person name="Putnam N.H."/>
            <person name="Zhou S."/>
            <person name="Allen A.E."/>
            <person name="Apt K.E."/>
            <person name="Bechner M."/>
            <person name="Brzezinski M.A."/>
            <person name="Chaal B.K."/>
            <person name="Chiovitti A."/>
            <person name="Davis A.K."/>
            <person name="Demarest M.S."/>
            <person name="Detter J.C."/>
            <person name="Glavina T."/>
            <person name="Goodstein D."/>
            <person name="Hadi M.Z."/>
            <person name="Hellsten U."/>
            <person name="Hildebrand M."/>
            <person name="Jenkins B.D."/>
            <person name="Jurka J."/>
            <person name="Kapitonov V.V."/>
            <person name="Kroger N."/>
            <person name="Lau W.W."/>
            <person name="Lane T.W."/>
            <person name="Larimer F.W."/>
            <person name="Lippmeier J.C."/>
            <person name="Lucas S."/>
            <person name="Medina M."/>
            <person name="Montsant A."/>
            <person name="Obornik M."/>
            <person name="Parker M.S."/>
            <person name="Palenik B."/>
            <person name="Pazour G.J."/>
            <person name="Richardson P.M."/>
            <person name="Rynearson T.A."/>
            <person name="Saito M.A."/>
            <person name="Schwartz D.C."/>
            <person name="Thamatrakoln K."/>
            <person name="Valentin K."/>
            <person name="Vardi A."/>
            <person name="Wilkerson F.P."/>
            <person name="Rokhsar D.S."/>
        </authorList>
    </citation>
    <scope>NUCLEOTIDE SEQUENCE [LARGE SCALE GENOMIC DNA]</scope>
    <source>
        <strain evidence="2 3">CCMP1335</strain>
    </source>
</reference>
<sequence length="65" mass="7841">MGCGMYSCCEFCGQVSGLRGWSCHVSVVRSERRNSPLHRRKQQRTRQRLLRSPPRPMHRHRIWEY</sequence>
<evidence type="ECO:0000256" key="1">
    <source>
        <dbReference type="SAM" id="MobiDB-lite"/>
    </source>
</evidence>
<dbReference type="RefSeq" id="XP_002294297.1">
    <property type="nucleotide sequence ID" value="XM_002294261.1"/>
</dbReference>
<feature type="compositionally biased region" description="Basic residues" evidence="1">
    <location>
        <begin position="56"/>
        <end position="65"/>
    </location>
</feature>
<feature type="region of interest" description="Disordered" evidence="1">
    <location>
        <begin position="32"/>
        <end position="65"/>
    </location>
</feature>
<dbReference type="Proteomes" id="UP000001449">
    <property type="component" value="Chromosome 15"/>
</dbReference>
<dbReference type="KEGG" id="tps:THAPSDRAFT_25068"/>
<organism evidence="2 3">
    <name type="scientific">Thalassiosira pseudonana</name>
    <name type="common">Marine diatom</name>
    <name type="synonym">Cyclotella nana</name>
    <dbReference type="NCBI Taxonomy" id="35128"/>
    <lineage>
        <taxon>Eukaryota</taxon>
        <taxon>Sar</taxon>
        <taxon>Stramenopiles</taxon>
        <taxon>Ochrophyta</taxon>
        <taxon>Bacillariophyta</taxon>
        <taxon>Coscinodiscophyceae</taxon>
        <taxon>Thalassiosirophycidae</taxon>
        <taxon>Thalassiosirales</taxon>
        <taxon>Thalassiosiraceae</taxon>
        <taxon>Thalassiosira</taxon>
    </lineage>
</organism>